<dbReference type="CDD" id="cd00082">
    <property type="entry name" value="HisKA"/>
    <property type="match status" value="1"/>
</dbReference>
<dbReference type="PROSITE" id="PS50109">
    <property type="entry name" value="HIS_KIN"/>
    <property type="match status" value="1"/>
</dbReference>
<reference evidence="10" key="1">
    <citation type="submission" date="2016-10" db="EMBL/GenBank/DDBJ databases">
        <authorList>
            <person name="Varghese N."/>
            <person name="Submissions S."/>
        </authorList>
    </citation>
    <scope>NUCLEOTIDE SEQUENCE [LARGE SCALE GENOMIC DNA]</scope>
    <source>
        <strain evidence="10">Mob M</strain>
    </source>
</reference>
<evidence type="ECO:0000256" key="3">
    <source>
        <dbReference type="ARBA" id="ARBA00022553"/>
    </source>
</evidence>
<protein>
    <recommendedName>
        <fullName evidence="2">histidine kinase</fullName>
        <ecNumber evidence="2">2.7.13.3</ecNumber>
    </recommendedName>
</protein>
<dbReference type="SMART" id="SM00387">
    <property type="entry name" value="HATPase_c"/>
    <property type="match status" value="1"/>
</dbReference>
<sequence>MWFGYSPIRLVLFLIIFNSIFLPVADCAPDVYRIGVLSVHGEKNDTMNQWLPTAEYLSTNIPNTTFEVIPLDYDEVTLAIANEDIEFFYVNPMVYVEMARLHGAGRIATFQPTWNNSSYTGLGGVIFTRSDRDDINSLQDLKGASFMAVSENSFGGFLVPMGELKNSGIDHKKDLGELTFGQTHDKVVLSVINGDVDAGSVRTGALEKMVLEGSIDIKDIKVLDQNEYVDYPLLVSTDLYPDWMFGKVASTPETISNKVSIALLSMPPDSNAAIALDSTGWSVPASYSPADNLMKDLRVSLYVDYGKVPPAQLLVQYWYILVLVIMLFVIVEVHSRLKLEKAKKARLEESNDLKDLFTDIMRHDLMNPVHVIKGFSDVLYSKETDIEKKESLKIIIEQTDHLIAMIGSASKLAKLESNTDVEFEVQDIGNILWMVADSFSLAFAEKDMKLDFRSCGEYPSHVNNIIEDVFSNLISNALKYSPRGSTVKIEVLDEGDSWKIMVTDEGDGIPDGIKPHVFERFKRADKKGIKGSGLGLAIAKRIVEIHNGSLGIEDNPSGSGSVFWVMLKKA</sequence>
<dbReference type="SMART" id="SM00388">
    <property type="entry name" value="HisKA"/>
    <property type="match status" value="1"/>
</dbReference>
<evidence type="ECO:0000313" key="10">
    <source>
        <dbReference type="Proteomes" id="UP000198535"/>
    </source>
</evidence>
<evidence type="ECO:0000256" key="2">
    <source>
        <dbReference type="ARBA" id="ARBA00012438"/>
    </source>
</evidence>
<dbReference type="PRINTS" id="PR00344">
    <property type="entry name" value="BCTRLSENSOR"/>
</dbReference>
<dbReference type="InterPro" id="IPR003661">
    <property type="entry name" value="HisK_dim/P_dom"/>
</dbReference>
<keyword evidence="7" id="KW-1133">Transmembrane helix</keyword>
<dbReference type="CDD" id="cd00075">
    <property type="entry name" value="HATPase"/>
    <property type="match status" value="1"/>
</dbReference>
<evidence type="ECO:0000256" key="4">
    <source>
        <dbReference type="ARBA" id="ARBA00022679"/>
    </source>
</evidence>
<dbReference type="PANTHER" id="PTHR43711:SF31">
    <property type="entry name" value="HISTIDINE KINASE"/>
    <property type="match status" value="1"/>
</dbReference>
<evidence type="ECO:0000259" key="8">
    <source>
        <dbReference type="PROSITE" id="PS50109"/>
    </source>
</evidence>
<proteinExistence type="predicted"/>
<dbReference type="InterPro" id="IPR005467">
    <property type="entry name" value="His_kinase_dom"/>
</dbReference>
<keyword evidence="7" id="KW-0472">Membrane</keyword>
<dbReference type="AlphaFoldDB" id="A0A1I4U2K2"/>
<dbReference type="InterPro" id="IPR004358">
    <property type="entry name" value="Sig_transdc_His_kin-like_C"/>
</dbReference>
<name>A0A1I4U2K2_9EURY</name>
<keyword evidence="4" id="KW-0808">Transferase</keyword>
<dbReference type="Gene3D" id="1.10.287.130">
    <property type="match status" value="1"/>
</dbReference>
<dbReference type="Pfam" id="PF12974">
    <property type="entry name" value="Phosphonate-bd"/>
    <property type="match status" value="1"/>
</dbReference>
<dbReference type="InterPro" id="IPR003594">
    <property type="entry name" value="HATPase_dom"/>
</dbReference>
<dbReference type="InterPro" id="IPR050736">
    <property type="entry name" value="Sensor_HK_Regulatory"/>
</dbReference>
<keyword evidence="10" id="KW-1185">Reference proteome</keyword>
<evidence type="ECO:0000256" key="6">
    <source>
        <dbReference type="ARBA" id="ARBA00023012"/>
    </source>
</evidence>
<organism evidence="9 10">
    <name type="scientific">Methanolobus profundi</name>
    <dbReference type="NCBI Taxonomy" id="487685"/>
    <lineage>
        <taxon>Archaea</taxon>
        <taxon>Methanobacteriati</taxon>
        <taxon>Methanobacteriota</taxon>
        <taxon>Stenosarchaea group</taxon>
        <taxon>Methanomicrobia</taxon>
        <taxon>Methanosarcinales</taxon>
        <taxon>Methanosarcinaceae</taxon>
        <taxon>Methanolobus</taxon>
    </lineage>
</organism>
<feature type="transmembrane region" description="Helical" evidence="7">
    <location>
        <begin position="317"/>
        <end position="337"/>
    </location>
</feature>
<accession>A0A1I4U2K2</accession>
<dbReference type="GO" id="GO:0000155">
    <property type="term" value="F:phosphorelay sensor kinase activity"/>
    <property type="evidence" value="ECO:0007669"/>
    <property type="project" value="InterPro"/>
</dbReference>
<dbReference type="SUPFAM" id="SSF55874">
    <property type="entry name" value="ATPase domain of HSP90 chaperone/DNA topoisomerase II/histidine kinase"/>
    <property type="match status" value="1"/>
</dbReference>
<keyword evidence="5" id="KW-0418">Kinase</keyword>
<evidence type="ECO:0000256" key="7">
    <source>
        <dbReference type="SAM" id="Phobius"/>
    </source>
</evidence>
<keyword evidence="7" id="KW-0812">Transmembrane</keyword>
<evidence type="ECO:0000256" key="5">
    <source>
        <dbReference type="ARBA" id="ARBA00022777"/>
    </source>
</evidence>
<dbReference type="STRING" id="487685.SAMN04488696_2512"/>
<dbReference type="InterPro" id="IPR036097">
    <property type="entry name" value="HisK_dim/P_sf"/>
</dbReference>
<feature type="domain" description="Histidine kinase" evidence="8">
    <location>
        <begin position="360"/>
        <end position="570"/>
    </location>
</feature>
<dbReference type="PANTHER" id="PTHR43711">
    <property type="entry name" value="TWO-COMPONENT HISTIDINE KINASE"/>
    <property type="match status" value="1"/>
</dbReference>
<gene>
    <name evidence="9" type="ORF">SAMN04488696_2512</name>
</gene>
<dbReference type="Pfam" id="PF02518">
    <property type="entry name" value="HATPase_c"/>
    <property type="match status" value="1"/>
</dbReference>
<evidence type="ECO:0000256" key="1">
    <source>
        <dbReference type="ARBA" id="ARBA00000085"/>
    </source>
</evidence>
<dbReference type="SUPFAM" id="SSF53850">
    <property type="entry name" value="Periplasmic binding protein-like II"/>
    <property type="match status" value="1"/>
</dbReference>
<dbReference type="Gene3D" id="3.40.190.10">
    <property type="entry name" value="Periplasmic binding protein-like II"/>
    <property type="match status" value="2"/>
</dbReference>
<evidence type="ECO:0000313" key="9">
    <source>
        <dbReference type="EMBL" id="SFM83097.1"/>
    </source>
</evidence>
<comment type="catalytic activity">
    <reaction evidence="1">
        <text>ATP + protein L-histidine = ADP + protein N-phospho-L-histidine.</text>
        <dbReference type="EC" id="2.7.13.3"/>
    </reaction>
</comment>
<dbReference type="Proteomes" id="UP000198535">
    <property type="component" value="Unassembled WGS sequence"/>
</dbReference>
<dbReference type="SUPFAM" id="SSF47384">
    <property type="entry name" value="Homodimeric domain of signal transducing histidine kinase"/>
    <property type="match status" value="1"/>
</dbReference>
<keyword evidence="6" id="KW-0902">Two-component regulatory system</keyword>
<dbReference type="Gene3D" id="3.30.565.10">
    <property type="entry name" value="Histidine kinase-like ATPase, C-terminal domain"/>
    <property type="match status" value="1"/>
</dbReference>
<dbReference type="InterPro" id="IPR036890">
    <property type="entry name" value="HATPase_C_sf"/>
</dbReference>
<dbReference type="EMBL" id="FOUJ01000006">
    <property type="protein sequence ID" value="SFM83097.1"/>
    <property type="molecule type" value="Genomic_DNA"/>
</dbReference>
<dbReference type="EC" id="2.7.13.3" evidence="2"/>
<keyword evidence="3" id="KW-0597">Phosphoprotein</keyword>
<dbReference type="Pfam" id="PF00512">
    <property type="entry name" value="HisKA"/>
    <property type="match status" value="1"/>
</dbReference>